<sequence length="99" mass="10515">MKIVSKSLVILGLSIGALLTSCSEEEILEDLTGGCIAINAIENYSAALERYGNDPSVENCESLKAASIAYLSALDDCPLIEDADLEEALRDASETNCED</sequence>
<dbReference type="PROSITE" id="PS51257">
    <property type="entry name" value="PROKAR_LIPOPROTEIN"/>
    <property type="match status" value="1"/>
</dbReference>
<dbReference type="AlphaFoldDB" id="A0A1H7PWJ6"/>
<organism evidence="1 2">
    <name type="scientific">Aquimarina amphilecti</name>
    <dbReference type="NCBI Taxonomy" id="1038014"/>
    <lineage>
        <taxon>Bacteria</taxon>
        <taxon>Pseudomonadati</taxon>
        <taxon>Bacteroidota</taxon>
        <taxon>Flavobacteriia</taxon>
        <taxon>Flavobacteriales</taxon>
        <taxon>Flavobacteriaceae</taxon>
        <taxon>Aquimarina</taxon>
    </lineage>
</organism>
<dbReference type="RefSeq" id="WP_091408518.1">
    <property type="nucleotide sequence ID" value="NZ_FOAB01000004.1"/>
</dbReference>
<proteinExistence type="predicted"/>
<gene>
    <name evidence="1" type="ORF">SAMN04487910_2346</name>
</gene>
<dbReference type="EMBL" id="FOAB01000004">
    <property type="protein sequence ID" value="SEL40113.1"/>
    <property type="molecule type" value="Genomic_DNA"/>
</dbReference>
<name>A0A1H7PWJ6_AQUAM</name>
<reference evidence="1 2" key="1">
    <citation type="submission" date="2016-10" db="EMBL/GenBank/DDBJ databases">
        <authorList>
            <person name="de Groot N.N."/>
        </authorList>
    </citation>
    <scope>NUCLEOTIDE SEQUENCE [LARGE SCALE GENOMIC DNA]</scope>
    <source>
        <strain evidence="1 2">DSM 25232</strain>
    </source>
</reference>
<evidence type="ECO:0008006" key="3">
    <source>
        <dbReference type="Google" id="ProtNLM"/>
    </source>
</evidence>
<dbReference type="OrthoDB" id="1164195at2"/>
<protein>
    <recommendedName>
        <fullName evidence="3">Lipoprotein</fullName>
    </recommendedName>
</protein>
<accession>A0A1H7PWJ6</accession>
<evidence type="ECO:0000313" key="2">
    <source>
        <dbReference type="Proteomes" id="UP000198521"/>
    </source>
</evidence>
<keyword evidence="2" id="KW-1185">Reference proteome</keyword>
<evidence type="ECO:0000313" key="1">
    <source>
        <dbReference type="EMBL" id="SEL40113.1"/>
    </source>
</evidence>
<dbReference type="Proteomes" id="UP000198521">
    <property type="component" value="Unassembled WGS sequence"/>
</dbReference>